<dbReference type="PROSITE" id="PS51257">
    <property type="entry name" value="PROKAR_LIPOPROTEIN"/>
    <property type="match status" value="1"/>
</dbReference>
<dbReference type="OrthoDB" id="5383092at2"/>
<organism evidence="1 2">
    <name type="scientific">Corallococcus macrosporus DSM 14697</name>
    <dbReference type="NCBI Taxonomy" id="1189310"/>
    <lineage>
        <taxon>Bacteria</taxon>
        <taxon>Pseudomonadati</taxon>
        <taxon>Myxococcota</taxon>
        <taxon>Myxococcia</taxon>
        <taxon>Myxococcales</taxon>
        <taxon>Cystobacterineae</taxon>
        <taxon>Myxococcaceae</taxon>
        <taxon>Corallococcus</taxon>
    </lineage>
</organism>
<dbReference type="Proteomes" id="UP000217343">
    <property type="component" value="Chromosome"/>
</dbReference>
<gene>
    <name evidence="1" type="ORF">MYMAC_001304</name>
</gene>
<protein>
    <recommendedName>
        <fullName evidence="3">Lipoprotein</fullName>
    </recommendedName>
</protein>
<sequence>MRWSSTLLLPLCLATTACGTSAKHQALIERRDAIRMADAEREQGAREAYRSATGFQDTRWGMTRSETLAALPARARLIGAWEDVHVTDVVAGRPADVYYVFAEGQLAAVTLSFRAPGAVRGDFDSVAELLTRKYGKPESMEDSARDAESRLALAQMSNNLSEASANYHAWRSGVRPSGPAVDNFGRQLEANARTDAALAHYDYLLQGSWKDADTELRLTGSQSPGARSLMLTYTSLRLRPYLAKELAVRDEQRKVEQSREL</sequence>
<dbReference type="EMBL" id="CP022203">
    <property type="protein sequence ID" value="ATB45719.1"/>
    <property type="molecule type" value="Genomic_DNA"/>
</dbReference>
<dbReference type="KEGG" id="mmas:MYMAC_001304"/>
<keyword evidence="2" id="KW-1185">Reference proteome</keyword>
<evidence type="ECO:0008006" key="3">
    <source>
        <dbReference type="Google" id="ProtNLM"/>
    </source>
</evidence>
<evidence type="ECO:0000313" key="1">
    <source>
        <dbReference type="EMBL" id="ATB45719.1"/>
    </source>
</evidence>
<dbReference type="RefSeq" id="WP_095961496.1">
    <property type="nucleotide sequence ID" value="NZ_CP022203.1"/>
</dbReference>
<dbReference type="AlphaFoldDB" id="A0A250JPC4"/>
<evidence type="ECO:0000313" key="2">
    <source>
        <dbReference type="Proteomes" id="UP000217343"/>
    </source>
</evidence>
<accession>A0A250JPC4</accession>
<name>A0A250JPC4_9BACT</name>
<reference evidence="1 2" key="1">
    <citation type="submission" date="2017-06" db="EMBL/GenBank/DDBJ databases">
        <title>Sequencing and comparative analysis of myxobacterial genomes.</title>
        <authorList>
            <person name="Rupp O."/>
            <person name="Goesmann A."/>
            <person name="Sogaard-Andersen L."/>
        </authorList>
    </citation>
    <scope>NUCLEOTIDE SEQUENCE [LARGE SCALE GENOMIC DNA]</scope>
    <source>
        <strain evidence="1 2">DSM 14697</strain>
    </source>
</reference>
<proteinExistence type="predicted"/>